<proteinExistence type="predicted"/>
<protein>
    <submittedName>
        <fullName evidence="1">Uncharacterized protein</fullName>
    </submittedName>
</protein>
<dbReference type="EMBL" id="KZ824290">
    <property type="protein sequence ID" value="RAL11249.1"/>
    <property type="molecule type" value="Genomic_DNA"/>
</dbReference>
<organism evidence="1 2">
    <name type="scientific">Aspergillus homomorphus (strain CBS 101889)</name>
    <dbReference type="NCBI Taxonomy" id="1450537"/>
    <lineage>
        <taxon>Eukaryota</taxon>
        <taxon>Fungi</taxon>
        <taxon>Dikarya</taxon>
        <taxon>Ascomycota</taxon>
        <taxon>Pezizomycotina</taxon>
        <taxon>Eurotiomycetes</taxon>
        <taxon>Eurotiomycetidae</taxon>
        <taxon>Eurotiales</taxon>
        <taxon>Aspergillaceae</taxon>
        <taxon>Aspergillus</taxon>
        <taxon>Aspergillus subgen. Circumdati</taxon>
    </lineage>
</organism>
<dbReference type="Proteomes" id="UP000248961">
    <property type="component" value="Unassembled WGS sequence"/>
</dbReference>
<gene>
    <name evidence="1" type="ORF">BO97DRAFT_406451</name>
</gene>
<dbReference type="AlphaFoldDB" id="A0A395HUQ2"/>
<sequence length="200" mass="22546">MMTIRVVKRGWAEQGSRSSEERFPDQQPHIVMRAIGSVPVLWPVETCPTPSFHRHAANLQSVFLAHRKQMITVGKEHRLAVRARTTSNNTIVAICSVPFVLPHRTERSRTMLKRLKTQKSAKGASLYRCILSTKIQSAFPGDRTRQATSKHPHTSPGAVCEDAILGCQLTRMLTRLVCSRSSFHLLPNFESRMADSYPRS</sequence>
<evidence type="ECO:0000313" key="2">
    <source>
        <dbReference type="Proteomes" id="UP000248961"/>
    </source>
</evidence>
<dbReference type="GeneID" id="37199718"/>
<name>A0A395HUQ2_ASPHC</name>
<reference evidence="1 2" key="1">
    <citation type="submission" date="2018-02" db="EMBL/GenBank/DDBJ databases">
        <title>The genomes of Aspergillus section Nigri reveals drivers in fungal speciation.</title>
        <authorList>
            <consortium name="DOE Joint Genome Institute"/>
            <person name="Vesth T.C."/>
            <person name="Nybo J."/>
            <person name="Theobald S."/>
            <person name="Brandl J."/>
            <person name="Frisvad J.C."/>
            <person name="Nielsen K.F."/>
            <person name="Lyhne E.K."/>
            <person name="Kogle M.E."/>
            <person name="Kuo A."/>
            <person name="Riley R."/>
            <person name="Clum A."/>
            <person name="Nolan M."/>
            <person name="Lipzen A."/>
            <person name="Salamov A."/>
            <person name="Henrissat B."/>
            <person name="Wiebenga A."/>
            <person name="De vries R.P."/>
            <person name="Grigoriev I.V."/>
            <person name="Mortensen U.H."/>
            <person name="Andersen M.R."/>
            <person name="Baker S.E."/>
        </authorList>
    </citation>
    <scope>NUCLEOTIDE SEQUENCE [LARGE SCALE GENOMIC DNA]</scope>
    <source>
        <strain evidence="1 2">CBS 101889</strain>
    </source>
</reference>
<keyword evidence="2" id="KW-1185">Reference proteome</keyword>
<accession>A0A395HUQ2</accession>
<evidence type="ECO:0000313" key="1">
    <source>
        <dbReference type="EMBL" id="RAL11249.1"/>
    </source>
</evidence>
<dbReference type="VEuPathDB" id="FungiDB:BO97DRAFT_406451"/>
<dbReference type="RefSeq" id="XP_025550403.1">
    <property type="nucleotide sequence ID" value="XM_025695429.1"/>
</dbReference>